<dbReference type="STRING" id="1265309.K529_015355"/>
<dbReference type="OrthoDB" id="9780674at2"/>
<name>A0A1B1A6G0_9RHOB</name>
<dbReference type="KEGG" id="rmb:K529_015355"/>
<evidence type="ECO:0000313" key="2">
    <source>
        <dbReference type="Proteomes" id="UP000013243"/>
    </source>
</evidence>
<proteinExistence type="predicted"/>
<sequence>MTSPIAPAPFTEIWRGSLLESQHLGHAVICNGKGEVVRVWGNPEQVIYPRSSCKMVQALPLLTSGAAARYGLTREQLALACASHNGARIHIDRVSNWLEQLDLGEGDLRCGPQKPRDSEVLHSLIKHDDSPCQIHNNCSGKHAGFLTLSQHLGAGSEYVEIDHPVQQACQEAFEEATGETSPTYGIDGCSAPNFACTITGLARAMGWFASAHTRNGRADDAAVQLREAMALHPELVAGEGRACTALMRDMGGKVSVKTGAEGVFVAILPEQELGIALKVVDGATRAAENAITTLLVSLGALDGNSPSAKSYMSAPITNWNGIHCGDMRPAAGLQF</sequence>
<dbReference type="Pfam" id="PF06089">
    <property type="entry name" value="Asparaginase_II"/>
    <property type="match status" value="1"/>
</dbReference>
<dbReference type="PANTHER" id="PTHR42110">
    <property type="entry name" value="L-ASPARAGINASE, PUTATIVE (AFU_ORTHOLOGUE AFUA_3G11890)-RELATED"/>
    <property type="match status" value="1"/>
</dbReference>
<organism evidence="1 2">
    <name type="scientific">Tritonibacter mobilis F1926</name>
    <dbReference type="NCBI Taxonomy" id="1265309"/>
    <lineage>
        <taxon>Bacteria</taxon>
        <taxon>Pseudomonadati</taxon>
        <taxon>Pseudomonadota</taxon>
        <taxon>Alphaproteobacteria</taxon>
        <taxon>Rhodobacterales</taxon>
        <taxon>Paracoccaceae</taxon>
        <taxon>Tritonibacter</taxon>
    </lineage>
</organism>
<protein>
    <submittedName>
        <fullName evidence="1">L-asparaginase</fullName>
    </submittedName>
</protein>
<dbReference type="GeneID" id="28251239"/>
<reference evidence="1 2" key="1">
    <citation type="journal article" date="2016" name="ISME J.">
        <title>Global occurrence and heterogeneity of the Roseobacter-clade species Ruegeria mobilis.</title>
        <authorList>
            <person name="Sonnenschein E."/>
            <person name="Gram L."/>
        </authorList>
    </citation>
    <scope>NUCLEOTIDE SEQUENCE [LARGE SCALE GENOMIC DNA]</scope>
    <source>
        <strain evidence="1 2">F1926</strain>
    </source>
</reference>
<dbReference type="EMBL" id="CP015230">
    <property type="protein sequence ID" value="ANP42155.1"/>
    <property type="molecule type" value="Genomic_DNA"/>
</dbReference>
<dbReference type="InterPro" id="IPR010349">
    <property type="entry name" value="Asparaginase_II"/>
</dbReference>
<accession>A0A1B1A6G0</accession>
<dbReference type="Proteomes" id="UP000013243">
    <property type="component" value="Chromosome"/>
</dbReference>
<dbReference type="RefSeq" id="WP_005608794.1">
    <property type="nucleotide sequence ID" value="NZ_CP015230.1"/>
</dbReference>
<dbReference type="PANTHER" id="PTHR42110:SF1">
    <property type="entry name" value="L-ASPARAGINASE, PUTATIVE (AFU_ORTHOLOGUE AFUA_3G11890)-RELATED"/>
    <property type="match status" value="1"/>
</dbReference>
<evidence type="ECO:0000313" key="1">
    <source>
        <dbReference type="EMBL" id="ANP42155.1"/>
    </source>
</evidence>
<dbReference type="AlphaFoldDB" id="A0A1B1A6G0"/>
<gene>
    <name evidence="1" type="ORF">K529_015355</name>
</gene>